<dbReference type="Gene3D" id="3.40.50.1820">
    <property type="entry name" value="alpha/beta hydrolase"/>
    <property type="match status" value="1"/>
</dbReference>
<comment type="caution">
    <text evidence="2">The sequence shown here is derived from an EMBL/GenBank/DDBJ whole genome shotgun (WGS) entry which is preliminary data.</text>
</comment>
<feature type="domain" description="Serine aminopeptidase S33" evidence="1">
    <location>
        <begin position="25"/>
        <end position="151"/>
    </location>
</feature>
<protein>
    <submittedName>
        <fullName evidence="2">Alpha/beta fold hydrolase</fullName>
    </submittedName>
</protein>
<sequence length="294" mass="32428">MSTEDVSFPADGESVAGRWFLPDADPVGVVAIAPAMAMPMRFYRHLAAWLADRGFAVLTFSYRGSEPELYGPMRDSSATALDWYHDAEVAAGHARARADAAGVPFTWVGHSFGGQSLGFLSDVGVDGCVMVASGTGWRGKAAPTIRTWSPLLWRVIAPAAIAAVGYYPGRRLRILDDLPGGVMRQWGRWCLHPDYLFSEHPELRDRFAKVETPVTALWTADDELISPESIRYWSREFPNADVELVEMRAADHGLARIGHSGFFRPKRAILWEELLLPHLAARQAESPPPPCDQA</sequence>
<evidence type="ECO:0000313" key="2">
    <source>
        <dbReference type="EMBL" id="GAA4707022.1"/>
    </source>
</evidence>
<dbReference type="GO" id="GO:0016787">
    <property type="term" value="F:hydrolase activity"/>
    <property type="evidence" value="ECO:0007669"/>
    <property type="project" value="UniProtKB-KW"/>
</dbReference>
<reference evidence="3" key="1">
    <citation type="journal article" date="2019" name="Int. J. Syst. Evol. Microbiol.">
        <title>The Global Catalogue of Microorganisms (GCM) 10K type strain sequencing project: providing services to taxonomists for standard genome sequencing and annotation.</title>
        <authorList>
            <consortium name="The Broad Institute Genomics Platform"/>
            <consortium name="The Broad Institute Genome Sequencing Center for Infectious Disease"/>
            <person name="Wu L."/>
            <person name="Ma J."/>
        </authorList>
    </citation>
    <scope>NUCLEOTIDE SEQUENCE [LARGE SCALE GENOMIC DNA]</scope>
    <source>
        <strain evidence="3">JCM 17975</strain>
    </source>
</reference>
<dbReference type="InterPro" id="IPR022742">
    <property type="entry name" value="Hydrolase_4"/>
</dbReference>
<dbReference type="Proteomes" id="UP001500843">
    <property type="component" value="Unassembled WGS sequence"/>
</dbReference>
<organism evidence="2 3">
    <name type="scientific">Promicromonospora umidemergens</name>
    <dbReference type="NCBI Taxonomy" id="629679"/>
    <lineage>
        <taxon>Bacteria</taxon>
        <taxon>Bacillati</taxon>
        <taxon>Actinomycetota</taxon>
        <taxon>Actinomycetes</taxon>
        <taxon>Micrococcales</taxon>
        <taxon>Promicromonosporaceae</taxon>
        <taxon>Promicromonospora</taxon>
    </lineage>
</organism>
<dbReference type="SUPFAM" id="SSF53474">
    <property type="entry name" value="alpha/beta-Hydrolases"/>
    <property type="match status" value="1"/>
</dbReference>
<gene>
    <name evidence="2" type="ORF">GCM10023198_31720</name>
</gene>
<dbReference type="Pfam" id="PF12146">
    <property type="entry name" value="Hydrolase_4"/>
    <property type="match status" value="1"/>
</dbReference>
<name>A0ABP8XIP8_9MICO</name>
<evidence type="ECO:0000259" key="1">
    <source>
        <dbReference type="Pfam" id="PF12146"/>
    </source>
</evidence>
<dbReference type="PIRSF" id="PIRSF037442">
    <property type="entry name" value="UCP037442_abhydr"/>
    <property type="match status" value="1"/>
</dbReference>
<dbReference type="InterPro" id="IPR017208">
    <property type="entry name" value="UCP037442_abhydr"/>
</dbReference>
<dbReference type="EMBL" id="BAABHM010000013">
    <property type="protein sequence ID" value="GAA4707022.1"/>
    <property type="molecule type" value="Genomic_DNA"/>
</dbReference>
<dbReference type="RefSeq" id="WP_253872938.1">
    <property type="nucleotide sequence ID" value="NZ_BAABHM010000013.1"/>
</dbReference>
<proteinExistence type="predicted"/>
<accession>A0ABP8XIP8</accession>
<evidence type="ECO:0000313" key="3">
    <source>
        <dbReference type="Proteomes" id="UP001500843"/>
    </source>
</evidence>
<keyword evidence="2" id="KW-0378">Hydrolase</keyword>
<keyword evidence="3" id="KW-1185">Reference proteome</keyword>
<dbReference type="InterPro" id="IPR029058">
    <property type="entry name" value="AB_hydrolase_fold"/>
</dbReference>